<keyword evidence="1" id="KW-0812">Transmembrane</keyword>
<name>A0A8D8B277_CULPI</name>
<evidence type="ECO:0000256" key="1">
    <source>
        <dbReference type="SAM" id="Phobius"/>
    </source>
</evidence>
<organism evidence="2">
    <name type="scientific">Culex pipiens</name>
    <name type="common">House mosquito</name>
    <dbReference type="NCBI Taxonomy" id="7175"/>
    <lineage>
        <taxon>Eukaryota</taxon>
        <taxon>Metazoa</taxon>
        <taxon>Ecdysozoa</taxon>
        <taxon>Arthropoda</taxon>
        <taxon>Hexapoda</taxon>
        <taxon>Insecta</taxon>
        <taxon>Pterygota</taxon>
        <taxon>Neoptera</taxon>
        <taxon>Endopterygota</taxon>
        <taxon>Diptera</taxon>
        <taxon>Nematocera</taxon>
        <taxon>Culicoidea</taxon>
        <taxon>Culicidae</taxon>
        <taxon>Culicinae</taxon>
        <taxon>Culicini</taxon>
        <taxon>Culex</taxon>
        <taxon>Culex</taxon>
    </lineage>
</organism>
<dbReference type="EMBL" id="HBUE01059544">
    <property type="protein sequence ID" value="CAG6467992.1"/>
    <property type="molecule type" value="Transcribed_RNA"/>
</dbReference>
<dbReference type="EMBL" id="HBUE01059545">
    <property type="protein sequence ID" value="CAG6467994.1"/>
    <property type="molecule type" value="Transcribed_RNA"/>
</dbReference>
<feature type="transmembrane region" description="Helical" evidence="1">
    <location>
        <begin position="37"/>
        <end position="62"/>
    </location>
</feature>
<dbReference type="AlphaFoldDB" id="A0A8D8B277"/>
<accession>A0A8D8B277</accession>
<protein>
    <submittedName>
        <fullName evidence="2">(northern house mosquito) hypothetical protein</fullName>
    </submittedName>
</protein>
<proteinExistence type="predicted"/>
<evidence type="ECO:0000313" key="2">
    <source>
        <dbReference type="EMBL" id="CAG6467994.1"/>
    </source>
</evidence>
<reference evidence="2" key="1">
    <citation type="submission" date="2021-05" db="EMBL/GenBank/DDBJ databases">
        <authorList>
            <person name="Alioto T."/>
            <person name="Alioto T."/>
            <person name="Gomez Garrido J."/>
        </authorList>
    </citation>
    <scope>NUCLEOTIDE SEQUENCE</scope>
</reference>
<sequence>MTGLGAIGLRILIDDGRRPAGPGRVSVGGLDDEDVDAWIMVTCWGVGTVSCCCCWLITGLVVMSFCCRDIMLVFPICSLKPGVCIFCWRHFMVPAGMSCTEPAPVPAAITTFCMN</sequence>
<keyword evidence="1" id="KW-0472">Membrane</keyword>
<keyword evidence="1" id="KW-1133">Transmembrane helix</keyword>